<dbReference type="EMBL" id="MT143449">
    <property type="protein sequence ID" value="QJA96950.1"/>
    <property type="molecule type" value="Genomic_DNA"/>
</dbReference>
<proteinExistence type="predicted"/>
<feature type="non-terminal residue" evidence="1">
    <location>
        <position position="62"/>
    </location>
</feature>
<accession>A0A6M3LPA1</accession>
<name>A0A6M3LPA1_9ZZZZ</name>
<reference evidence="1" key="1">
    <citation type="submission" date="2020-03" db="EMBL/GenBank/DDBJ databases">
        <title>The deep terrestrial virosphere.</title>
        <authorList>
            <person name="Holmfeldt K."/>
            <person name="Nilsson E."/>
            <person name="Simone D."/>
            <person name="Lopez-Fernandez M."/>
            <person name="Wu X."/>
            <person name="de Brujin I."/>
            <person name="Lundin D."/>
            <person name="Andersson A."/>
            <person name="Bertilsson S."/>
            <person name="Dopson M."/>
        </authorList>
    </citation>
    <scope>NUCLEOTIDE SEQUENCE</scope>
    <source>
        <strain evidence="1">MM415B07027</strain>
    </source>
</reference>
<protein>
    <submittedName>
        <fullName evidence="1">Uncharacterized protein</fullName>
    </submittedName>
</protein>
<organism evidence="1">
    <name type="scientific">viral metagenome</name>
    <dbReference type="NCBI Taxonomy" id="1070528"/>
    <lineage>
        <taxon>unclassified sequences</taxon>
        <taxon>metagenomes</taxon>
        <taxon>organismal metagenomes</taxon>
    </lineage>
</organism>
<sequence length="62" mass="7427">MGGKSAKINIRVNRQLLEWIDSECCRRLITRTEYLLERAKKEYRPYKEPVFYDCDVEDMPGV</sequence>
<gene>
    <name evidence="1" type="ORF">MM415B07027_0001</name>
</gene>
<evidence type="ECO:0000313" key="1">
    <source>
        <dbReference type="EMBL" id="QJA96950.1"/>
    </source>
</evidence>
<dbReference type="AlphaFoldDB" id="A0A6M3LPA1"/>